<dbReference type="EnsemblMetazoa" id="AALB005816-RA">
    <property type="protein sequence ID" value="AALB005816-PA"/>
    <property type="gene ID" value="AALB005816"/>
</dbReference>
<dbReference type="VEuPathDB" id="VectorBase:AALB20_037204"/>
<dbReference type="GO" id="GO:0003723">
    <property type="term" value="F:RNA binding"/>
    <property type="evidence" value="ECO:0007669"/>
    <property type="project" value="InterPro"/>
</dbReference>
<name>A0A182FH23_ANOAL</name>
<keyword evidence="3" id="KW-0413">Isomerase</keyword>
<keyword evidence="7" id="KW-1185">Reference proteome</keyword>
<dbReference type="Proteomes" id="UP000069272">
    <property type="component" value="Chromosome 3L"/>
</dbReference>
<feature type="region of interest" description="Disordered" evidence="5">
    <location>
        <begin position="496"/>
        <end position="516"/>
    </location>
</feature>
<comment type="similarity">
    <text evidence="1">Belongs to the pseudouridine synthase TruD family.</text>
</comment>
<dbReference type="NCBIfam" id="TIGR00094">
    <property type="entry name" value="tRNA_TruD_broad"/>
    <property type="match status" value="1"/>
</dbReference>
<dbReference type="PANTHER" id="PTHR13326:SF31">
    <property type="entry name" value="PSEUDOURIDYLATE SYNTHASE 7 HOMOLOG"/>
    <property type="match status" value="1"/>
</dbReference>
<evidence type="ECO:0000256" key="1">
    <source>
        <dbReference type="ARBA" id="ARBA00007953"/>
    </source>
</evidence>
<protein>
    <submittedName>
        <fullName evidence="6">Uncharacterized protein</fullName>
    </submittedName>
</protein>
<reference evidence="6 7" key="1">
    <citation type="journal article" date="2017" name="G3 (Bethesda)">
        <title>The Physical Genome Mapping of Anopheles albimanus Corrected Scaffold Misassemblies and Identified Interarm Rearrangements in Genus Anopheles.</title>
        <authorList>
            <person name="Artemov G.N."/>
            <person name="Peery A.N."/>
            <person name="Jiang X."/>
            <person name="Tu Z."/>
            <person name="Stegniy V.N."/>
            <person name="Sharakhova M.V."/>
            <person name="Sharakhov I.V."/>
        </authorList>
    </citation>
    <scope>NUCLEOTIDE SEQUENCE [LARGE SCALE GENOMIC DNA]</scope>
    <source>
        <strain evidence="6 7">ALBI9_A</strain>
    </source>
</reference>
<dbReference type="GO" id="GO:0009982">
    <property type="term" value="F:pseudouridine synthase activity"/>
    <property type="evidence" value="ECO:0007669"/>
    <property type="project" value="InterPro"/>
</dbReference>
<feature type="region of interest" description="Disordered" evidence="5">
    <location>
        <begin position="665"/>
        <end position="717"/>
    </location>
</feature>
<reference evidence="6" key="2">
    <citation type="submission" date="2022-08" db="UniProtKB">
        <authorList>
            <consortium name="EnsemblMetazoa"/>
        </authorList>
    </citation>
    <scope>IDENTIFICATION</scope>
    <source>
        <strain evidence="6">STECLA/ALBI9_A</strain>
    </source>
</reference>
<keyword evidence="2" id="KW-0819">tRNA processing</keyword>
<evidence type="ECO:0000256" key="3">
    <source>
        <dbReference type="ARBA" id="ARBA00023235"/>
    </source>
</evidence>
<dbReference type="GO" id="GO:0001522">
    <property type="term" value="P:pseudouridine synthesis"/>
    <property type="evidence" value="ECO:0007669"/>
    <property type="project" value="InterPro"/>
</dbReference>
<organism evidence="6 7">
    <name type="scientific">Anopheles albimanus</name>
    <name type="common">New world malaria mosquito</name>
    <dbReference type="NCBI Taxonomy" id="7167"/>
    <lineage>
        <taxon>Eukaryota</taxon>
        <taxon>Metazoa</taxon>
        <taxon>Ecdysozoa</taxon>
        <taxon>Arthropoda</taxon>
        <taxon>Hexapoda</taxon>
        <taxon>Insecta</taxon>
        <taxon>Pterygota</taxon>
        <taxon>Neoptera</taxon>
        <taxon>Endopterygota</taxon>
        <taxon>Diptera</taxon>
        <taxon>Nematocera</taxon>
        <taxon>Culicoidea</taxon>
        <taxon>Culicidae</taxon>
        <taxon>Anophelinae</taxon>
        <taxon>Anopheles</taxon>
    </lineage>
</organism>
<dbReference type="GO" id="GO:0008033">
    <property type="term" value="P:tRNA processing"/>
    <property type="evidence" value="ECO:0007669"/>
    <property type="project" value="UniProtKB-KW"/>
</dbReference>
<evidence type="ECO:0000256" key="5">
    <source>
        <dbReference type="SAM" id="MobiDB-lite"/>
    </source>
</evidence>
<feature type="region of interest" description="Disordered" evidence="5">
    <location>
        <begin position="89"/>
        <end position="112"/>
    </location>
</feature>
<feature type="region of interest" description="Disordered" evidence="5">
    <location>
        <begin position="1"/>
        <end position="45"/>
    </location>
</feature>
<dbReference type="InterPro" id="IPR020103">
    <property type="entry name" value="PsdUridine_synth_cat_dom_sf"/>
</dbReference>
<feature type="compositionally biased region" description="Basic and acidic residues" evidence="5">
    <location>
        <begin position="685"/>
        <end position="695"/>
    </location>
</feature>
<dbReference type="GO" id="GO:0005634">
    <property type="term" value="C:nucleus"/>
    <property type="evidence" value="ECO:0007669"/>
    <property type="project" value="TreeGrafter"/>
</dbReference>
<dbReference type="Gene3D" id="3.30.2350.20">
    <property type="entry name" value="TruD, catalytic domain"/>
    <property type="match status" value="2"/>
</dbReference>
<evidence type="ECO:0000256" key="2">
    <source>
        <dbReference type="ARBA" id="ARBA00022694"/>
    </source>
</evidence>
<dbReference type="InterPro" id="IPR001656">
    <property type="entry name" value="PsdUridine_synth_TruD"/>
</dbReference>
<evidence type="ECO:0000313" key="7">
    <source>
        <dbReference type="Proteomes" id="UP000069272"/>
    </source>
</evidence>
<evidence type="ECO:0000256" key="4">
    <source>
        <dbReference type="ARBA" id="ARBA00036943"/>
    </source>
</evidence>
<dbReference type="InterPro" id="IPR011760">
    <property type="entry name" value="PsdUridine_synth_TruD_insert"/>
</dbReference>
<dbReference type="STRING" id="7167.A0A182FH23"/>
<evidence type="ECO:0000313" key="6">
    <source>
        <dbReference type="EnsemblMetazoa" id="AALB005816-PA"/>
    </source>
</evidence>
<proteinExistence type="inferred from homology"/>
<dbReference type="PANTHER" id="PTHR13326">
    <property type="entry name" value="TRNA PSEUDOURIDINE SYNTHASE D"/>
    <property type="match status" value="1"/>
</dbReference>
<dbReference type="AlphaFoldDB" id="A0A182FH23"/>
<dbReference type="PROSITE" id="PS50984">
    <property type="entry name" value="TRUD"/>
    <property type="match status" value="1"/>
</dbReference>
<dbReference type="SUPFAM" id="SSF55120">
    <property type="entry name" value="Pseudouridine synthase"/>
    <property type="match status" value="1"/>
</dbReference>
<comment type="catalytic activity">
    <reaction evidence="4">
        <text>a uridine in tRNA = a pseudouridine in tRNA</text>
        <dbReference type="Rhea" id="RHEA:54572"/>
        <dbReference type="Rhea" id="RHEA-COMP:13339"/>
        <dbReference type="Rhea" id="RHEA-COMP:13934"/>
        <dbReference type="ChEBI" id="CHEBI:65314"/>
        <dbReference type="ChEBI" id="CHEBI:65315"/>
    </reaction>
</comment>
<dbReference type="CDD" id="cd02576">
    <property type="entry name" value="PseudoU_synth_ScPUS7"/>
    <property type="match status" value="1"/>
</dbReference>
<dbReference type="InterPro" id="IPR042214">
    <property type="entry name" value="TruD_catalytic"/>
</dbReference>
<dbReference type="Pfam" id="PF01142">
    <property type="entry name" value="TruD"/>
    <property type="match status" value="2"/>
</dbReference>
<sequence length="717" mass="81078">MKRGRYNNPGSGNRRPGSHNNNGRPRNDRPRNDRPRRHGPVGGQIAEKDIFCTEYMSSLEGFQGVLKSRFSDFHVNEIDATGEEAILTDTSVPKPPADETNGGNTVDEQGEEIDPNEELIRLIGADTLKRIQTIASAKADGLTPEDTFVEVDVTDLSKQDRTTIHNRVKALFGSAIIGSTVSRDERKWIRCEKYSKGVVRDRREKWLWPHQYTYFIVYKENLDTIQATLHLAQKLHCAPSALTYAGTKDRRGKTTQWMCVKKREPAKIAAAAKGIPNLSLGNFTFKPDTLKLGMLRGNRFRIALRQVTASDEVVTRCMEHWRDHGFINYYGLQRFGNCASVPTYRIGIELLKGCWKEACELIMKPREDEPPFMVEMRSIWQETHDAAEALKKIRPSNKSVEAYLMNWLANHGNRDFLGAIESLPRNVRLLYMHSYQSLIWNRVASRRIREFGLAPRVGDLVYIDQRTEADAQEDDAIEGEDGGDLSNVAALLEDPEPVQSDEATEEEAAAEPSQAESAFKSLVRPLTAEDVSSGRYTSFDIVLPLPGHDIAYPANECHQWYEEAMAEDGLSSEKLKRKSKKHSLTGAYRKVFVKPERLEWRIVKYVNPTDTLILSDVEKMRNLPEPPFAEWAADERSQRAVLMDFRLPSSTYATMALREILKTDTSASNQRALEKGHPESAPLPKEQDGPDKESQAVDDVTSSEEPLCKMAKQELPE</sequence>
<dbReference type="VEuPathDB" id="VectorBase:AALB005816"/>
<accession>A0A182FH23</accession>
<dbReference type="PIRSF" id="PIRSF037016">
    <property type="entry name" value="Pseudouridin_synth_euk_prd"/>
    <property type="match status" value="1"/>
</dbReference>